<protein>
    <submittedName>
        <fullName evidence="4">D-alanyl-D-alanine carboxypeptidase/D-alanyl-D-alanine-endopeptidase</fullName>
        <ecNumber evidence="4">3.4.16.4</ecNumber>
    </submittedName>
</protein>
<comment type="similarity">
    <text evidence="1">Belongs to the peptidase S13 family.</text>
</comment>
<reference evidence="4 5" key="1">
    <citation type="submission" date="2018-11" db="EMBL/GenBank/DDBJ databases">
        <authorList>
            <person name="Li F."/>
        </authorList>
    </citation>
    <scope>NUCLEOTIDE SEQUENCE [LARGE SCALE GENOMIC DNA]</scope>
    <source>
        <strain evidence="4 5">YS17T</strain>
    </source>
</reference>
<dbReference type="NCBIfam" id="TIGR00666">
    <property type="entry name" value="PBP4"/>
    <property type="match status" value="1"/>
</dbReference>
<dbReference type="AlphaFoldDB" id="A0A3N6YIP4"/>
<dbReference type="PRINTS" id="PR00922">
    <property type="entry name" value="DADACBPTASE3"/>
</dbReference>
<organism evidence="4 5">
    <name type="scientific">Aeromicrobium camelliae</name>
    <dbReference type="NCBI Taxonomy" id="1538144"/>
    <lineage>
        <taxon>Bacteria</taxon>
        <taxon>Bacillati</taxon>
        <taxon>Actinomycetota</taxon>
        <taxon>Actinomycetes</taxon>
        <taxon>Propionibacteriales</taxon>
        <taxon>Nocardioidaceae</taxon>
        <taxon>Aeromicrobium</taxon>
    </lineage>
</organism>
<keyword evidence="2 4" id="KW-0378">Hydrolase</keyword>
<gene>
    <name evidence="4" type="primary">dacB</name>
    <name evidence="4" type="ORF">EHW97_02120</name>
</gene>
<dbReference type="RefSeq" id="WP_124235519.1">
    <property type="nucleotide sequence ID" value="NZ_JBHUFI010000006.1"/>
</dbReference>
<evidence type="ECO:0000256" key="3">
    <source>
        <dbReference type="SAM" id="Phobius"/>
    </source>
</evidence>
<dbReference type="GO" id="GO:0006508">
    <property type="term" value="P:proteolysis"/>
    <property type="evidence" value="ECO:0007669"/>
    <property type="project" value="InterPro"/>
</dbReference>
<sequence length="454" mass="46186">MAKGRVRRVLGTITSVVLVLALIAGVGWLYVRGDLNRVICDGACPPQYATAPDSMQVAGVEDTEADAVGDGPIASNALKQAVSGPLADPALGPQVGFVAVDARDGAPLAGGGTEGLTPASTTKVLTAFAALEVLGPDERFATRVVRNGDTLTLVGGGDPYLVERRPEEPSPVVTADLETLADRVARSVGTGRFTLTYDAGLFSGPAVSPAWEDGYVPSVVAPISALWIDQGRGAGEDPARAAADAFARLLRERGVEVADPGPAAAPEGAAQVALVRSAPVATIVADLLRTSNNETSEILFRHIARAAGYEPSFEGGAAAVKTTLEQDAVSVDGLELHDGSGLSRRNRISPTTLVQTLVAATRDDRTSAALSGLPVGGFDGTVRSRFDQAPAGLGWVRAKTGTLTGVHSLAGIATLAGGRPVAFAVMANGTEEINALQTQAALDAVAAAIAGCGC</sequence>
<evidence type="ECO:0000256" key="2">
    <source>
        <dbReference type="ARBA" id="ARBA00022801"/>
    </source>
</evidence>
<dbReference type="GO" id="GO:0000270">
    <property type="term" value="P:peptidoglycan metabolic process"/>
    <property type="evidence" value="ECO:0007669"/>
    <property type="project" value="TreeGrafter"/>
</dbReference>
<dbReference type="InterPro" id="IPR000667">
    <property type="entry name" value="Peptidase_S13"/>
</dbReference>
<dbReference type="PANTHER" id="PTHR30023:SF0">
    <property type="entry name" value="PENICILLIN-SENSITIVE CARBOXYPEPTIDASE A"/>
    <property type="match status" value="1"/>
</dbReference>
<dbReference type="EC" id="3.4.16.4" evidence="4"/>
<dbReference type="SUPFAM" id="SSF56601">
    <property type="entry name" value="beta-lactamase/transpeptidase-like"/>
    <property type="match status" value="1"/>
</dbReference>
<keyword evidence="3" id="KW-0812">Transmembrane</keyword>
<dbReference type="PANTHER" id="PTHR30023">
    <property type="entry name" value="D-ALANYL-D-ALANINE CARBOXYPEPTIDASE"/>
    <property type="match status" value="1"/>
</dbReference>
<dbReference type="EMBL" id="RQJX01000002">
    <property type="protein sequence ID" value="RQN09664.1"/>
    <property type="molecule type" value="Genomic_DNA"/>
</dbReference>
<keyword evidence="3" id="KW-1133">Transmembrane helix</keyword>
<dbReference type="OrthoDB" id="56883at2"/>
<keyword evidence="3" id="KW-0472">Membrane</keyword>
<keyword evidence="5" id="KW-1185">Reference proteome</keyword>
<name>A0A3N6YIP4_9ACTN</name>
<feature type="transmembrane region" description="Helical" evidence="3">
    <location>
        <begin position="9"/>
        <end position="31"/>
    </location>
</feature>
<evidence type="ECO:0000256" key="1">
    <source>
        <dbReference type="ARBA" id="ARBA00006096"/>
    </source>
</evidence>
<evidence type="ECO:0000313" key="5">
    <source>
        <dbReference type="Proteomes" id="UP000275225"/>
    </source>
</evidence>
<keyword evidence="4" id="KW-0121">Carboxypeptidase</keyword>
<dbReference type="Gene3D" id="3.40.710.10">
    <property type="entry name" value="DD-peptidase/beta-lactamase superfamily"/>
    <property type="match status" value="2"/>
</dbReference>
<dbReference type="GO" id="GO:0009002">
    <property type="term" value="F:serine-type D-Ala-D-Ala carboxypeptidase activity"/>
    <property type="evidence" value="ECO:0007669"/>
    <property type="project" value="UniProtKB-EC"/>
</dbReference>
<keyword evidence="4" id="KW-0645">Protease</keyword>
<dbReference type="Pfam" id="PF02113">
    <property type="entry name" value="Peptidase_S13"/>
    <property type="match status" value="2"/>
</dbReference>
<dbReference type="Proteomes" id="UP000275225">
    <property type="component" value="Unassembled WGS sequence"/>
</dbReference>
<evidence type="ECO:0000313" key="4">
    <source>
        <dbReference type="EMBL" id="RQN09664.1"/>
    </source>
</evidence>
<accession>A0A3N6YIP4</accession>
<proteinExistence type="inferred from homology"/>
<dbReference type="InterPro" id="IPR012338">
    <property type="entry name" value="Beta-lactam/transpept-like"/>
</dbReference>
<comment type="caution">
    <text evidence="4">The sequence shown here is derived from an EMBL/GenBank/DDBJ whole genome shotgun (WGS) entry which is preliminary data.</text>
</comment>